<dbReference type="AlphaFoldDB" id="A0A399SG39"/>
<proteinExistence type="predicted"/>
<sequence>MKNKVKIILAAVALLSCNQASEQHKPHEVGVSYGFATSRVLETSFIKLFVPGDDALSALGPIGLKYSYHLNERVNIGMNANFAQLTLRESGGKNGNSSIKSRGKYYTLMPEVNVYLGKKERLEAYSGLALGINHTTYSYNYAERSTEQETNMAYQVTAIGIRTTKQTGLFAELGYGYEGLLQFGLSRRF</sequence>
<organism evidence="1 2">
    <name type="scientific">Pontibacter oryzae</name>
    <dbReference type="NCBI Taxonomy" id="2304593"/>
    <lineage>
        <taxon>Bacteria</taxon>
        <taxon>Pseudomonadati</taxon>
        <taxon>Bacteroidota</taxon>
        <taxon>Cytophagia</taxon>
        <taxon>Cytophagales</taxon>
        <taxon>Hymenobacteraceae</taxon>
        <taxon>Pontibacter</taxon>
    </lineage>
</organism>
<evidence type="ECO:0000313" key="1">
    <source>
        <dbReference type="EMBL" id="RIJ41789.1"/>
    </source>
</evidence>
<name>A0A399SG39_9BACT</name>
<dbReference type="RefSeq" id="WP_119431535.1">
    <property type="nucleotide sequence ID" value="NZ_QWGE01000002.1"/>
</dbReference>
<dbReference type="PROSITE" id="PS51257">
    <property type="entry name" value="PROKAR_LIPOPROTEIN"/>
    <property type="match status" value="1"/>
</dbReference>
<gene>
    <name evidence="1" type="ORF">D1627_07155</name>
</gene>
<reference evidence="2" key="1">
    <citation type="submission" date="2018-08" db="EMBL/GenBank/DDBJ databases">
        <title>Mucilaginibacter sp. MYSH2.</title>
        <authorList>
            <person name="Seo T."/>
        </authorList>
    </citation>
    <scope>NUCLEOTIDE SEQUENCE [LARGE SCALE GENOMIC DNA]</scope>
    <source>
        <strain evidence="2">KIRAN</strain>
    </source>
</reference>
<comment type="caution">
    <text evidence="1">The sequence shown here is derived from an EMBL/GenBank/DDBJ whole genome shotgun (WGS) entry which is preliminary data.</text>
</comment>
<dbReference type="OrthoDB" id="763581at2"/>
<evidence type="ECO:0000313" key="2">
    <source>
        <dbReference type="Proteomes" id="UP000266005"/>
    </source>
</evidence>
<accession>A0A399SG39</accession>
<protein>
    <submittedName>
        <fullName evidence="1">Uncharacterized protein</fullName>
    </submittedName>
</protein>
<keyword evidence="2" id="KW-1185">Reference proteome</keyword>
<dbReference type="Proteomes" id="UP000266005">
    <property type="component" value="Unassembled WGS sequence"/>
</dbReference>
<dbReference type="EMBL" id="QWGE01000002">
    <property type="protein sequence ID" value="RIJ41789.1"/>
    <property type="molecule type" value="Genomic_DNA"/>
</dbReference>